<comment type="caution">
    <text evidence="1">The sequence shown here is derived from an EMBL/GenBank/DDBJ whole genome shotgun (WGS) entry which is preliminary data.</text>
</comment>
<reference evidence="1 2" key="1">
    <citation type="journal article" date="2021" name="BMC Genomics">
        <title>Datura genome reveals duplications of psychoactive alkaloid biosynthetic genes and high mutation rate following tissue culture.</title>
        <authorList>
            <person name="Rajewski A."/>
            <person name="Carter-House D."/>
            <person name="Stajich J."/>
            <person name="Litt A."/>
        </authorList>
    </citation>
    <scope>NUCLEOTIDE SEQUENCE [LARGE SCALE GENOMIC DNA]</scope>
    <source>
        <strain evidence="1">AR-01</strain>
    </source>
</reference>
<name>A0ABS8SX63_DATST</name>
<organism evidence="1 2">
    <name type="scientific">Datura stramonium</name>
    <name type="common">Jimsonweed</name>
    <name type="synonym">Common thornapple</name>
    <dbReference type="NCBI Taxonomy" id="4076"/>
    <lineage>
        <taxon>Eukaryota</taxon>
        <taxon>Viridiplantae</taxon>
        <taxon>Streptophyta</taxon>
        <taxon>Embryophyta</taxon>
        <taxon>Tracheophyta</taxon>
        <taxon>Spermatophyta</taxon>
        <taxon>Magnoliopsida</taxon>
        <taxon>eudicotyledons</taxon>
        <taxon>Gunneridae</taxon>
        <taxon>Pentapetalae</taxon>
        <taxon>asterids</taxon>
        <taxon>lamiids</taxon>
        <taxon>Solanales</taxon>
        <taxon>Solanaceae</taxon>
        <taxon>Solanoideae</taxon>
        <taxon>Datureae</taxon>
        <taxon>Datura</taxon>
    </lineage>
</organism>
<sequence length="82" mass="9280">YPVKDISSTYNDRAFASMRYVLDDRLMISNMATLKARDDSHLKQMSEVLQLSVEVDSRIAAQAKIYDNKLAVLSPKLICLSI</sequence>
<proteinExistence type="predicted"/>
<feature type="non-terminal residue" evidence="1">
    <location>
        <position position="1"/>
    </location>
</feature>
<accession>A0ABS8SX63</accession>
<dbReference type="EMBL" id="JACEIK010000879">
    <property type="protein sequence ID" value="MCD7463354.1"/>
    <property type="molecule type" value="Genomic_DNA"/>
</dbReference>
<evidence type="ECO:0000313" key="1">
    <source>
        <dbReference type="EMBL" id="MCD7463354.1"/>
    </source>
</evidence>
<dbReference type="Proteomes" id="UP000823775">
    <property type="component" value="Unassembled WGS sequence"/>
</dbReference>
<gene>
    <name evidence="1" type="ORF">HAX54_050394</name>
</gene>
<evidence type="ECO:0000313" key="2">
    <source>
        <dbReference type="Proteomes" id="UP000823775"/>
    </source>
</evidence>
<keyword evidence="2" id="KW-1185">Reference proteome</keyword>
<protein>
    <submittedName>
        <fullName evidence="1">Uncharacterized protein</fullName>
    </submittedName>
</protein>